<dbReference type="AlphaFoldDB" id="A0A0E9RA91"/>
<protein>
    <submittedName>
        <fullName evidence="1">Uncharacterized protein</fullName>
    </submittedName>
</protein>
<reference evidence="1" key="2">
    <citation type="journal article" date="2015" name="Fish Shellfish Immunol.">
        <title>Early steps in the European eel (Anguilla anguilla)-Vibrio vulnificus interaction in the gills: Role of the RtxA13 toxin.</title>
        <authorList>
            <person name="Callol A."/>
            <person name="Pajuelo D."/>
            <person name="Ebbesson L."/>
            <person name="Teles M."/>
            <person name="MacKenzie S."/>
            <person name="Amaro C."/>
        </authorList>
    </citation>
    <scope>NUCLEOTIDE SEQUENCE</scope>
</reference>
<sequence>MWLKRVNNPFKHENYQIKNEQLVQILGLQLQLEQKLAYTGGPQDQFWEPVV</sequence>
<proteinExistence type="predicted"/>
<name>A0A0E9RA91_ANGAN</name>
<accession>A0A0E9RA91</accession>
<organism evidence="1">
    <name type="scientific">Anguilla anguilla</name>
    <name type="common">European freshwater eel</name>
    <name type="synonym">Muraena anguilla</name>
    <dbReference type="NCBI Taxonomy" id="7936"/>
    <lineage>
        <taxon>Eukaryota</taxon>
        <taxon>Metazoa</taxon>
        <taxon>Chordata</taxon>
        <taxon>Craniata</taxon>
        <taxon>Vertebrata</taxon>
        <taxon>Euteleostomi</taxon>
        <taxon>Actinopterygii</taxon>
        <taxon>Neopterygii</taxon>
        <taxon>Teleostei</taxon>
        <taxon>Anguilliformes</taxon>
        <taxon>Anguillidae</taxon>
        <taxon>Anguilla</taxon>
    </lineage>
</organism>
<evidence type="ECO:0000313" key="1">
    <source>
        <dbReference type="EMBL" id="JAH26014.1"/>
    </source>
</evidence>
<reference evidence="1" key="1">
    <citation type="submission" date="2014-11" db="EMBL/GenBank/DDBJ databases">
        <authorList>
            <person name="Amaro Gonzalez C."/>
        </authorList>
    </citation>
    <scope>NUCLEOTIDE SEQUENCE</scope>
</reference>
<dbReference type="EMBL" id="GBXM01082563">
    <property type="protein sequence ID" value="JAH26014.1"/>
    <property type="molecule type" value="Transcribed_RNA"/>
</dbReference>